<geneLocation type="plasmid" evidence="2">
    <name>pS30-1</name>
</geneLocation>
<dbReference type="EMBL" id="KY617771">
    <property type="protein sequence ID" value="ARH59515.1"/>
    <property type="molecule type" value="Genomic_DNA"/>
</dbReference>
<proteinExistence type="predicted"/>
<accession>A0A1W5XGC5</accession>
<dbReference type="Pfam" id="PF14491">
    <property type="entry name" value="DUF4435"/>
    <property type="match status" value="1"/>
</dbReference>
<name>A0A1W5XGC5_ACIBA</name>
<evidence type="ECO:0000259" key="1">
    <source>
        <dbReference type="Pfam" id="PF14491"/>
    </source>
</evidence>
<dbReference type="RefSeq" id="WP_106910414.1">
    <property type="nucleotide sequence ID" value="NZ_KY617771.1"/>
</dbReference>
<keyword evidence="2" id="KW-0614">Plasmid</keyword>
<protein>
    <recommendedName>
        <fullName evidence="1">DUF4435 domain-containing protein</fullName>
    </recommendedName>
</protein>
<organism evidence="2">
    <name type="scientific">Acinetobacter baumannii</name>
    <dbReference type="NCBI Taxonomy" id="470"/>
    <lineage>
        <taxon>Bacteria</taxon>
        <taxon>Pseudomonadati</taxon>
        <taxon>Pseudomonadota</taxon>
        <taxon>Gammaproteobacteria</taxon>
        <taxon>Moraxellales</taxon>
        <taxon>Moraxellaceae</taxon>
        <taxon>Acinetobacter</taxon>
        <taxon>Acinetobacter calcoaceticus/baumannii complex</taxon>
    </lineage>
</organism>
<dbReference type="InterPro" id="IPR029492">
    <property type="entry name" value="DUF4435"/>
</dbReference>
<evidence type="ECO:0000313" key="2">
    <source>
        <dbReference type="EMBL" id="ARH59515.1"/>
    </source>
</evidence>
<reference evidence="2" key="1">
    <citation type="submission" date="2017-02" db="EMBL/GenBank/DDBJ databases">
        <title>The complete sequence of pS30-1.</title>
        <authorList>
            <person name="Blackwell G.A."/>
            <person name="Hall R.M."/>
        </authorList>
    </citation>
    <scope>NUCLEOTIDE SEQUENCE</scope>
    <source>
        <strain evidence="2">SGH0823</strain>
        <plasmid evidence="2">pS30-1</plasmid>
    </source>
</reference>
<dbReference type="AlphaFoldDB" id="A0A1W5XGC5"/>
<sequence>MITNGIGFKEKSSYQEKSQIFKKKQTIKVFLENYTDNTVWRDAFPKRDDLIIRFTTLTMPEDRKLLPNPGNGCRKLEEFAKSYVLGNNLIICLDSDFDYILSVMNSTADQYDENFIFETYAHSIENIKFYENFIVEGISRKVWEDEKTESLKCIYSYYKEFSNSIYDPLVRTLFLKNVTNETITNNEEIFKVLDKFNKIKISKTSDFENFSTNQLWTSIKKSLIDLSKKLDSEIKLRSLESEFKLVQQRLNESNINESNIYLFFRGHNIESLLKPHLISFYDNFFNDKVKNICDVLPTQQEQSDCKKNLFNEKETFSLNYSRNLKEHPFMKKSVERIQEIL</sequence>
<feature type="domain" description="DUF4435" evidence="1">
    <location>
        <begin position="26"/>
        <end position="278"/>
    </location>
</feature>